<dbReference type="InterPro" id="IPR000568">
    <property type="entry name" value="ATP_synth_F0_asu"/>
</dbReference>
<comment type="similarity">
    <text evidence="2">Belongs to the ATPase A chain family.</text>
</comment>
<dbReference type="InterPro" id="IPR035908">
    <property type="entry name" value="F0_ATP_A_sf"/>
</dbReference>
<keyword evidence="13" id="KW-0496">Mitochondrion</keyword>
<keyword evidence="3" id="KW-0813">Transport</keyword>
<sequence>MEKEKMNFSLLSPFDPCTSGFLGLGLGKFVVILMVVSFIPSSESVLMSGEGLVMKEIFDLMKRSFLLLFGKDCSPSGLLVSLFSFILVANLLGLIPWSFSITSHMAVNFSLGLVLWLSGVLYSIMSMGFLWTYHFIPQGSPMILSPFLGVVELISSLIRPVSLSVRLMSNMIAGHMILGLMWGVMWEGSIPLIILISILSSAFLLFEVAVAVIQSFVFSTLMSLYWEESTH</sequence>
<evidence type="ECO:0000313" key="13">
    <source>
        <dbReference type="EMBL" id="AYC65829.1"/>
    </source>
</evidence>
<gene>
    <name evidence="13" type="primary">ATP6</name>
</gene>
<keyword evidence="4" id="KW-0138">CF(0)</keyword>
<keyword evidence="9 12" id="KW-0472">Membrane</keyword>
<feature type="transmembrane region" description="Helical" evidence="12">
    <location>
        <begin position="177"/>
        <end position="198"/>
    </location>
</feature>
<evidence type="ECO:0000256" key="11">
    <source>
        <dbReference type="RuleBase" id="RU004450"/>
    </source>
</evidence>
<feature type="transmembrane region" description="Helical" evidence="12">
    <location>
        <begin position="204"/>
        <end position="226"/>
    </location>
</feature>
<keyword evidence="7 12" id="KW-1133">Transmembrane helix</keyword>
<evidence type="ECO:0000256" key="5">
    <source>
        <dbReference type="ARBA" id="ARBA00022692"/>
    </source>
</evidence>
<dbReference type="GO" id="GO:0005743">
    <property type="term" value="C:mitochondrial inner membrane"/>
    <property type="evidence" value="ECO:0007669"/>
    <property type="project" value="UniProtKB-SubCell"/>
</dbReference>
<dbReference type="AlphaFoldDB" id="A0A386B2B8"/>
<evidence type="ECO:0000256" key="6">
    <source>
        <dbReference type="ARBA" id="ARBA00022781"/>
    </source>
</evidence>
<dbReference type="PROSITE" id="PS00449">
    <property type="entry name" value="ATPASE_A"/>
    <property type="match status" value="1"/>
</dbReference>
<dbReference type="SUPFAM" id="SSF81336">
    <property type="entry name" value="F1F0 ATP synthase subunit A"/>
    <property type="match status" value="1"/>
</dbReference>
<evidence type="ECO:0000256" key="12">
    <source>
        <dbReference type="SAM" id="Phobius"/>
    </source>
</evidence>
<feature type="transmembrane region" description="Helical" evidence="12">
    <location>
        <begin position="78"/>
        <end position="99"/>
    </location>
</feature>
<dbReference type="EMBL" id="MH001189">
    <property type="protein sequence ID" value="AYC65829.1"/>
    <property type="molecule type" value="Genomic_DNA"/>
</dbReference>
<dbReference type="InterPro" id="IPR045083">
    <property type="entry name" value="ATP_synth_F0_asu_bact/mt"/>
</dbReference>
<protein>
    <recommendedName>
        <fullName evidence="11">ATP synthase subunit a</fullName>
    </recommendedName>
</protein>
<reference evidence="13" key="1">
    <citation type="journal article" date="2018" name="Syst. Biol.">
        <title>Mitochondrial Genome Fragmentation Unites the Parasitic Lice of Eutherian Mammals.</title>
        <authorList>
            <person name="Song F."/>
            <person name="Li H."/>
            <person name="Liu G.-H."/>
            <person name="Wang W."/>
            <person name="James P."/>
            <person name="Colwell D.D."/>
            <person name="Tran A."/>
            <person name="Gong S."/>
            <person name="Cai W."/>
            <person name="Shao R."/>
        </authorList>
    </citation>
    <scope>NUCLEOTIDE SEQUENCE</scope>
    <source>
        <strain evidence="13">Minichromosome 1</strain>
    </source>
</reference>
<keyword evidence="6" id="KW-0375">Hydrogen ion transport</keyword>
<organism evidence="13">
    <name type="scientific">Bovicola bovis</name>
    <name type="common">cattle chewing louse</name>
    <dbReference type="NCBI Taxonomy" id="160097"/>
    <lineage>
        <taxon>Eukaryota</taxon>
        <taxon>Metazoa</taxon>
        <taxon>Ecdysozoa</taxon>
        <taxon>Arthropoda</taxon>
        <taxon>Hexapoda</taxon>
        <taxon>Insecta</taxon>
        <taxon>Pterygota</taxon>
        <taxon>Neoptera</taxon>
        <taxon>Paraneoptera</taxon>
        <taxon>Psocodea</taxon>
        <taxon>Troctomorpha</taxon>
        <taxon>Phthiraptera</taxon>
        <taxon>Ischnocera</taxon>
        <taxon>Bovicoliidae</taxon>
        <taxon>Bovicola</taxon>
    </lineage>
</organism>
<dbReference type="PANTHER" id="PTHR11410:SF0">
    <property type="entry name" value="ATP SYNTHASE SUBUNIT A"/>
    <property type="match status" value="1"/>
</dbReference>
<evidence type="ECO:0000256" key="4">
    <source>
        <dbReference type="ARBA" id="ARBA00022547"/>
    </source>
</evidence>
<evidence type="ECO:0000256" key="3">
    <source>
        <dbReference type="ARBA" id="ARBA00022448"/>
    </source>
</evidence>
<comment type="subcellular location">
    <subcellularLocation>
        <location evidence="1">Membrane</location>
        <topology evidence="1">Multi-pass membrane protein</topology>
    </subcellularLocation>
    <subcellularLocation>
        <location evidence="11">Mitochondrion inner membrane</location>
        <topology evidence="11">Multi-pass membrane protein</topology>
    </subcellularLocation>
</comment>
<dbReference type="PRINTS" id="PR00123">
    <property type="entry name" value="ATPASEA"/>
</dbReference>
<evidence type="ECO:0000256" key="7">
    <source>
        <dbReference type="ARBA" id="ARBA00022989"/>
    </source>
</evidence>
<feature type="transmembrane region" description="Helical" evidence="12">
    <location>
        <begin position="143"/>
        <end position="165"/>
    </location>
</feature>
<dbReference type="CDD" id="cd00310">
    <property type="entry name" value="ATP-synt_Fo_a_6"/>
    <property type="match status" value="1"/>
</dbReference>
<keyword evidence="5 12" id="KW-0812">Transmembrane</keyword>
<dbReference type="NCBIfam" id="TIGR01131">
    <property type="entry name" value="ATP_synt_6_or_A"/>
    <property type="match status" value="1"/>
</dbReference>
<proteinExistence type="inferred from homology"/>
<dbReference type="Gene3D" id="1.20.120.220">
    <property type="entry name" value="ATP synthase, F0 complex, subunit A"/>
    <property type="match status" value="1"/>
</dbReference>
<dbReference type="PANTHER" id="PTHR11410">
    <property type="entry name" value="ATP SYNTHASE SUBUNIT A"/>
    <property type="match status" value="1"/>
</dbReference>
<geneLocation type="mitochondrion" evidence="13"/>
<evidence type="ECO:0000256" key="10">
    <source>
        <dbReference type="ARBA" id="ARBA00023310"/>
    </source>
</evidence>
<dbReference type="InterPro" id="IPR023011">
    <property type="entry name" value="ATP_synth_F0_asu_AS"/>
</dbReference>
<dbReference type="Pfam" id="PF00119">
    <property type="entry name" value="ATP-synt_A"/>
    <property type="match status" value="1"/>
</dbReference>
<keyword evidence="8" id="KW-0406">Ion transport</keyword>
<keyword evidence="10" id="KW-0066">ATP synthesis</keyword>
<dbReference type="GO" id="GO:0045259">
    <property type="term" value="C:proton-transporting ATP synthase complex"/>
    <property type="evidence" value="ECO:0007669"/>
    <property type="project" value="UniProtKB-KW"/>
</dbReference>
<feature type="transmembrane region" description="Helical" evidence="12">
    <location>
        <begin position="111"/>
        <end position="131"/>
    </location>
</feature>
<evidence type="ECO:0000256" key="2">
    <source>
        <dbReference type="ARBA" id="ARBA00006810"/>
    </source>
</evidence>
<dbReference type="GO" id="GO:0046933">
    <property type="term" value="F:proton-transporting ATP synthase activity, rotational mechanism"/>
    <property type="evidence" value="ECO:0007669"/>
    <property type="project" value="TreeGrafter"/>
</dbReference>
<accession>A0A386B2B8</accession>
<evidence type="ECO:0000256" key="8">
    <source>
        <dbReference type="ARBA" id="ARBA00023065"/>
    </source>
</evidence>
<feature type="transmembrane region" description="Helical" evidence="12">
    <location>
        <begin position="21"/>
        <end position="39"/>
    </location>
</feature>
<evidence type="ECO:0000256" key="9">
    <source>
        <dbReference type="ARBA" id="ARBA00023136"/>
    </source>
</evidence>
<name>A0A386B2B8_9NEOP</name>
<evidence type="ECO:0000256" key="1">
    <source>
        <dbReference type="ARBA" id="ARBA00004141"/>
    </source>
</evidence>